<keyword evidence="12" id="KW-1185">Reference proteome</keyword>
<comment type="similarity">
    <text evidence="2 10">Belongs to the LolA family.</text>
</comment>
<keyword evidence="6 10" id="KW-0732">Signal</keyword>
<dbReference type="NCBIfam" id="TIGR00547">
    <property type="entry name" value="lolA"/>
    <property type="match status" value="1"/>
</dbReference>
<evidence type="ECO:0000256" key="10">
    <source>
        <dbReference type="HAMAP-Rule" id="MF_00240"/>
    </source>
</evidence>
<evidence type="ECO:0000256" key="5">
    <source>
        <dbReference type="ARBA" id="ARBA00022448"/>
    </source>
</evidence>
<evidence type="ECO:0000256" key="1">
    <source>
        <dbReference type="ARBA" id="ARBA00004418"/>
    </source>
</evidence>
<dbReference type="GO" id="GO:0042597">
    <property type="term" value="C:periplasmic space"/>
    <property type="evidence" value="ECO:0007669"/>
    <property type="project" value="UniProtKB-SubCell"/>
</dbReference>
<comment type="caution">
    <text evidence="11">The sequence shown here is derived from an EMBL/GenBank/DDBJ whole genome shotgun (WGS) entry which is preliminary data.</text>
</comment>
<evidence type="ECO:0000256" key="2">
    <source>
        <dbReference type="ARBA" id="ARBA00007615"/>
    </source>
</evidence>
<keyword evidence="9 10" id="KW-0143">Chaperone</keyword>
<reference evidence="11" key="1">
    <citation type="submission" date="2021-11" db="EMBL/GenBank/DDBJ databases">
        <title>BS-T2-15 a new species belonging to the Comamonadaceae family isolated from the soil of a French oak forest.</title>
        <authorList>
            <person name="Mieszkin S."/>
            <person name="Alain K."/>
        </authorList>
    </citation>
    <scope>NUCLEOTIDE SEQUENCE</scope>
    <source>
        <strain evidence="11">BS-T2-15</strain>
    </source>
</reference>
<evidence type="ECO:0000313" key="11">
    <source>
        <dbReference type="EMBL" id="MCK9688304.1"/>
    </source>
</evidence>
<dbReference type="PANTHER" id="PTHR35869:SF1">
    <property type="entry name" value="OUTER-MEMBRANE LIPOPROTEIN CARRIER PROTEIN"/>
    <property type="match status" value="1"/>
</dbReference>
<dbReference type="AlphaFoldDB" id="A0A9X1YL39"/>
<accession>A0A9X1YL39</accession>
<sequence precursor="true">MTAFPKSLRAVTVAALSLACIAAHATATDELRDFVRNVKSGKSTFTQTVLSPNGKQKVSNGSFAFERPNRFRFVYEKPYAQTVVGDGTKVWIYDPDLNQASSRKTGDALANTPAALIVSNDIDRVFTLADQPSKDGLDWVLATPKQAEGTVRALKVGFRNHALAQLEIDDSFGQKSMIVFSAFEANAKLPADTFVFVPPKGADVAEQ</sequence>
<dbReference type="GO" id="GO:0042953">
    <property type="term" value="P:lipoprotein transport"/>
    <property type="evidence" value="ECO:0007669"/>
    <property type="project" value="InterPro"/>
</dbReference>
<dbReference type="GO" id="GO:0044874">
    <property type="term" value="P:lipoprotein localization to outer membrane"/>
    <property type="evidence" value="ECO:0007669"/>
    <property type="project" value="UniProtKB-UniRule"/>
</dbReference>
<evidence type="ECO:0000256" key="7">
    <source>
        <dbReference type="ARBA" id="ARBA00022764"/>
    </source>
</evidence>
<feature type="signal peptide" evidence="10">
    <location>
        <begin position="1"/>
        <end position="25"/>
    </location>
</feature>
<keyword evidence="11" id="KW-0449">Lipoprotein</keyword>
<dbReference type="PROSITE" id="PS51257">
    <property type="entry name" value="PROKAR_LIPOPROTEIN"/>
    <property type="match status" value="1"/>
</dbReference>
<keyword evidence="5 10" id="KW-0813">Transport</keyword>
<dbReference type="Proteomes" id="UP001139353">
    <property type="component" value="Unassembled WGS sequence"/>
</dbReference>
<evidence type="ECO:0000256" key="3">
    <source>
        <dbReference type="ARBA" id="ARBA00011245"/>
    </source>
</evidence>
<evidence type="ECO:0000256" key="6">
    <source>
        <dbReference type="ARBA" id="ARBA00022729"/>
    </source>
</evidence>
<keyword evidence="7 10" id="KW-0574">Periplasm</keyword>
<proteinExistence type="inferred from homology"/>
<dbReference type="InterPro" id="IPR004564">
    <property type="entry name" value="OM_lipoprot_carrier_LolA-like"/>
</dbReference>
<dbReference type="Pfam" id="PF03548">
    <property type="entry name" value="LolA"/>
    <property type="match status" value="1"/>
</dbReference>
<dbReference type="EMBL" id="JAJLJH010000008">
    <property type="protein sequence ID" value="MCK9688304.1"/>
    <property type="molecule type" value="Genomic_DNA"/>
</dbReference>
<keyword evidence="8 10" id="KW-0653">Protein transport</keyword>
<evidence type="ECO:0000256" key="4">
    <source>
        <dbReference type="ARBA" id="ARBA00014035"/>
    </source>
</evidence>
<dbReference type="SUPFAM" id="SSF89392">
    <property type="entry name" value="Prokaryotic lipoproteins and lipoprotein localization factors"/>
    <property type="match status" value="1"/>
</dbReference>
<protein>
    <recommendedName>
        <fullName evidence="4 10">Outer-membrane lipoprotein carrier protein</fullName>
    </recommendedName>
</protein>
<feature type="chain" id="PRO_5041029652" description="Outer-membrane lipoprotein carrier protein" evidence="10">
    <location>
        <begin position="26"/>
        <end position="207"/>
    </location>
</feature>
<dbReference type="PANTHER" id="PTHR35869">
    <property type="entry name" value="OUTER-MEMBRANE LIPOPROTEIN CARRIER PROTEIN"/>
    <property type="match status" value="1"/>
</dbReference>
<dbReference type="InterPro" id="IPR029046">
    <property type="entry name" value="LolA/LolB/LppX"/>
</dbReference>
<dbReference type="Gene3D" id="2.50.20.10">
    <property type="entry name" value="Lipoprotein localisation LolA/LolB/LppX"/>
    <property type="match status" value="1"/>
</dbReference>
<name>A0A9X1YL39_9BURK</name>
<evidence type="ECO:0000313" key="12">
    <source>
        <dbReference type="Proteomes" id="UP001139353"/>
    </source>
</evidence>
<dbReference type="CDD" id="cd16325">
    <property type="entry name" value="LolA"/>
    <property type="match status" value="1"/>
</dbReference>
<dbReference type="HAMAP" id="MF_00240">
    <property type="entry name" value="LolA"/>
    <property type="match status" value="1"/>
</dbReference>
<evidence type="ECO:0000256" key="9">
    <source>
        <dbReference type="ARBA" id="ARBA00023186"/>
    </source>
</evidence>
<dbReference type="RefSeq" id="WP_275684350.1">
    <property type="nucleotide sequence ID" value="NZ_JAJLJH010000008.1"/>
</dbReference>
<dbReference type="InterPro" id="IPR018323">
    <property type="entry name" value="OM_lipoprot_carrier_LolA_Pbac"/>
</dbReference>
<comment type="subunit">
    <text evidence="3 10">Monomer.</text>
</comment>
<comment type="function">
    <text evidence="10">Participates in the translocation of lipoproteins from the inner membrane to the outer membrane. Only forms a complex with a lipoprotein if the residue after the N-terminal Cys is not an aspartate (The Asp acts as a targeting signal to indicate that the lipoprotein should stay in the inner membrane).</text>
</comment>
<gene>
    <name evidence="10 11" type="primary">lolA</name>
    <name evidence="11" type="ORF">LPC04_21570</name>
</gene>
<organism evidence="11 12">
    <name type="scientific">Scleromatobacter humisilvae</name>
    <dbReference type="NCBI Taxonomy" id="2897159"/>
    <lineage>
        <taxon>Bacteria</taxon>
        <taxon>Pseudomonadati</taxon>
        <taxon>Pseudomonadota</taxon>
        <taxon>Betaproteobacteria</taxon>
        <taxon>Burkholderiales</taxon>
        <taxon>Sphaerotilaceae</taxon>
        <taxon>Scleromatobacter</taxon>
    </lineage>
</organism>
<comment type="subcellular location">
    <subcellularLocation>
        <location evidence="1 10">Periplasm</location>
    </subcellularLocation>
</comment>
<evidence type="ECO:0000256" key="8">
    <source>
        <dbReference type="ARBA" id="ARBA00022927"/>
    </source>
</evidence>